<accession>A0A2S4M8V0</accession>
<dbReference type="AlphaFoldDB" id="A0A2S4M8V0"/>
<keyword evidence="3" id="KW-1185">Reference proteome</keyword>
<dbReference type="EMBL" id="PQFZ01000008">
    <property type="protein sequence ID" value="POR50947.1"/>
    <property type="molecule type" value="Genomic_DNA"/>
</dbReference>
<comment type="caution">
    <text evidence="2">The sequence shown here is derived from an EMBL/GenBank/DDBJ whole genome shotgun (WGS) entry which is preliminary data.</text>
</comment>
<feature type="signal peptide" evidence="1">
    <location>
        <begin position="1"/>
        <end position="23"/>
    </location>
</feature>
<protein>
    <submittedName>
        <fullName evidence="2">Uncharacterized protein</fullName>
    </submittedName>
</protein>
<sequence>MPLASRALVAALACLLTAAPAFAAITDPEMDCATYLKSSAQGHRQPKARQASHDVEARIRAFCAANPKMKAIDAEMTVTGD</sequence>
<keyword evidence="1" id="KW-0732">Signal</keyword>
<reference evidence="2 3" key="1">
    <citation type="submission" date="2018-01" db="EMBL/GenBank/DDBJ databases">
        <title>Genomic Encyclopedia of Type Strains, Phase III (KMG-III): the genomes of soil and plant-associated and newly described type strains.</title>
        <authorList>
            <person name="Whitman W."/>
        </authorList>
    </citation>
    <scope>NUCLEOTIDE SEQUENCE [LARGE SCALE GENOMIC DNA]</scope>
    <source>
        <strain evidence="2 3">1131</strain>
    </source>
</reference>
<evidence type="ECO:0000256" key="1">
    <source>
        <dbReference type="SAM" id="SignalP"/>
    </source>
</evidence>
<feature type="chain" id="PRO_5015702241" evidence="1">
    <location>
        <begin position="24"/>
        <end position="81"/>
    </location>
</feature>
<dbReference type="OrthoDB" id="8162731at2"/>
<evidence type="ECO:0000313" key="3">
    <source>
        <dbReference type="Proteomes" id="UP000236919"/>
    </source>
</evidence>
<dbReference type="Proteomes" id="UP000236919">
    <property type="component" value="Unassembled WGS sequence"/>
</dbReference>
<organism evidence="2 3">
    <name type="scientific">Bosea psychrotolerans</name>
    <dbReference type="NCBI Taxonomy" id="1871628"/>
    <lineage>
        <taxon>Bacteria</taxon>
        <taxon>Pseudomonadati</taxon>
        <taxon>Pseudomonadota</taxon>
        <taxon>Alphaproteobacteria</taxon>
        <taxon>Hyphomicrobiales</taxon>
        <taxon>Boseaceae</taxon>
        <taxon>Bosea</taxon>
    </lineage>
</organism>
<gene>
    <name evidence="2" type="ORF">CYD53_108198</name>
</gene>
<dbReference type="RefSeq" id="WP_103719043.1">
    <property type="nucleotide sequence ID" value="NZ_PQFZ01000008.1"/>
</dbReference>
<name>A0A2S4M8V0_9HYPH</name>
<evidence type="ECO:0000313" key="2">
    <source>
        <dbReference type="EMBL" id="POR50947.1"/>
    </source>
</evidence>
<proteinExistence type="predicted"/>